<dbReference type="EMBL" id="CH473947">
    <property type="protein sequence ID" value="EDM03625.1"/>
    <property type="molecule type" value="Genomic_DNA"/>
</dbReference>
<organism evidence="2 3">
    <name type="scientific">Rattus norvegicus</name>
    <name type="common">Rat</name>
    <dbReference type="NCBI Taxonomy" id="10116"/>
    <lineage>
        <taxon>Eukaryota</taxon>
        <taxon>Metazoa</taxon>
        <taxon>Chordata</taxon>
        <taxon>Craniata</taxon>
        <taxon>Vertebrata</taxon>
        <taxon>Euteleostomi</taxon>
        <taxon>Mammalia</taxon>
        <taxon>Eutheria</taxon>
        <taxon>Euarchontoglires</taxon>
        <taxon>Glires</taxon>
        <taxon>Rodentia</taxon>
        <taxon>Myomorpha</taxon>
        <taxon>Muroidea</taxon>
        <taxon>Muridae</taxon>
        <taxon>Murinae</taxon>
        <taxon>Rattus</taxon>
    </lineage>
</organism>
<feature type="transmembrane region" description="Helical" evidence="1">
    <location>
        <begin position="33"/>
        <end position="52"/>
    </location>
</feature>
<gene>
    <name evidence="2" type="ORF">rCG_61398</name>
</gene>
<keyword evidence="1" id="KW-1133">Transmembrane helix</keyword>
<evidence type="ECO:0000313" key="2">
    <source>
        <dbReference type="EMBL" id="EDM03625.1"/>
    </source>
</evidence>
<sequence>MDPANSVILRFGLTKTAPFPFSHNLPVRAGTPGTMALVIWALAWSETSVVLVQMASWRQRQRLSVGAL</sequence>
<proteinExistence type="predicted"/>
<keyword evidence="1" id="KW-0472">Membrane</keyword>
<feature type="non-terminal residue" evidence="2">
    <location>
        <position position="68"/>
    </location>
</feature>
<evidence type="ECO:0000313" key="3">
    <source>
        <dbReference type="Proteomes" id="UP000234681"/>
    </source>
</evidence>
<dbReference type="AlphaFoldDB" id="A6HC70"/>
<keyword evidence="1" id="KW-0812">Transmembrane</keyword>
<evidence type="ECO:0000256" key="1">
    <source>
        <dbReference type="SAM" id="Phobius"/>
    </source>
</evidence>
<reference evidence="3" key="1">
    <citation type="submission" date="2005-09" db="EMBL/GenBank/DDBJ databases">
        <authorList>
            <person name="Mural R.J."/>
            <person name="Li P.W."/>
            <person name="Adams M.D."/>
            <person name="Amanatides P.G."/>
            <person name="Baden-Tillson H."/>
            <person name="Barnstead M."/>
            <person name="Chin S.H."/>
            <person name="Dew I."/>
            <person name="Evans C.A."/>
            <person name="Ferriera S."/>
            <person name="Flanigan M."/>
            <person name="Fosler C."/>
            <person name="Glodek A."/>
            <person name="Gu Z."/>
            <person name="Holt R.A."/>
            <person name="Jennings D."/>
            <person name="Kraft C.L."/>
            <person name="Lu F."/>
            <person name="Nguyen T."/>
            <person name="Nusskern D.R."/>
            <person name="Pfannkoch C.M."/>
            <person name="Sitter C."/>
            <person name="Sutton G.G."/>
            <person name="Venter J.C."/>
            <person name="Wang Z."/>
            <person name="Woodage T."/>
            <person name="Zheng X.H."/>
            <person name="Zhong F."/>
        </authorList>
    </citation>
    <scope>NUCLEOTIDE SEQUENCE [LARGE SCALE GENOMIC DNA]</scope>
    <source>
        <strain>BN</strain>
        <strain evidence="3">Sprague-Dawley</strain>
    </source>
</reference>
<protein>
    <submittedName>
        <fullName evidence="2">RCG61398</fullName>
    </submittedName>
</protein>
<dbReference type="Proteomes" id="UP000234681">
    <property type="component" value="Chromosome 6"/>
</dbReference>
<name>A6HC70_RAT</name>
<accession>A6HC70</accession>